<evidence type="ECO:0000256" key="5">
    <source>
        <dbReference type="ARBA" id="ARBA00022824"/>
    </source>
</evidence>
<evidence type="ECO:0000256" key="9">
    <source>
        <dbReference type="ARBA" id="ARBA00023136"/>
    </source>
</evidence>
<evidence type="ECO:0000256" key="3">
    <source>
        <dbReference type="ARBA" id="ARBA00022448"/>
    </source>
</evidence>
<keyword evidence="12" id="KW-1185">Reference proteome</keyword>
<evidence type="ECO:0000256" key="2">
    <source>
        <dbReference type="ARBA" id="ARBA00009187"/>
    </source>
</evidence>
<comment type="similarity">
    <text evidence="2 10">Belongs to the ARV1 family.</text>
</comment>
<dbReference type="InParanoid" id="A0A804JQT6"/>
<dbReference type="PANTHER" id="PTHR14467">
    <property type="entry name" value="ARV1"/>
    <property type="match status" value="1"/>
</dbReference>
<proteinExistence type="inferred from homology"/>
<keyword evidence="10" id="KW-0746">Sphingolipid metabolism</keyword>
<dbReference type="Pfam" id="PF04161">
    <property type="entry name" value="Arv1"/>
    <property type="match status" value="1"/>
</dbReference>
<reference evidence="11" key="1">
    <citation type="submission" date="2021-05" db="UniProtKB">
        <authorList>
            <consortium name="EnsemblPlants"/>
        </authorList>
    </citation>
    <scope>IDENTIFICATION</scope>
    <source>
        <strain evidence="11">subsp. malaccensis</strain>
    </source>
</reference>
<dbReference type="GO" id="GO:0032366">
    <property type="term" value="P:intracellular sterol transport"/>
    <property type="evidence" value="ECO:0007669"/>
    <property type="project" value="UniProtKB-UniRule"/>
</dbReference>
<accession>A0A804JQT6</accession>
<comment type="function">
    <text evidence="10">Regulates also the sphingolipid metabolism.</text>
</comment>
<comment type="function">
    <text evidence="10">Mediator of sterol homeostasis involved in sterol uptake, trafficking and distribution into membranes.</text>
</comment>
<dbReference type="PANTHER" id="PTHR14467:SF0">
    <property type="entry name" value="PROTEIN ARV1"/>
    <property type="match status" value="1"/>
</dbReference>
<dbReference type="AlphaFoldDB" id="A0A804JQT6"/>
<dbReference type="EnsemblPlants" id="Ma07_t00990.1">
    <property type="protein sequence ID" value="Ma07_p00990.1"/>
    <property type="gene ID" value="Ma07_g00990"/>
</dbReference>
<protein>
    <recommendedName>
        <fullName evidence="10">Protein ARV</fullName>
    </recommendedName>
</protein>
<evidence type="ECO:0000256" key="8">
    <source>
        <dbReference type="ARBA" id="ARBA00023098"/>
    </source>
</evidence>
<evidence type="ECO:0000256" key="1">
    <source>
        <dbReference type="ARBA" id="ARBA00004477"/>
    </source>
</evidence>
<dbReference type="GO" id="GO:0006665">
    <property type="term" value="P:sphingolipid metabolic process"/>
    <property type="evidence" value="ECO:0007669"/>
    <property type="project" value="UniProtKB-UniRule"/>
</dbReference>
<keyword evidence="8 10" id="KW-0443">Lipid metabolism</keyword>
<dbReference type="Gramene" id="Ma07_t00990.1">
    <property type="protein sequence ID" value="Ma07_p00990.1"/>
    <property type="gene ID" value="Ma07_g00990"/>
</dbReference>
<keyword evidence="9" id="KW-0472">Membrane</keyword>
<dbReference type="GO" id="GO:0016125">
    <property type="term" value="P:sterol metabolic process"/>
    <property type="evidence" value="ECO:0007669"/>
    <property type="project" value="UniProtKB-UniRule"/>
</dbReference>
<sequence>MKCHCKAVAHPYIECEFMIILIDLILHKRKAYWYLLYNMLNFGHITQRCRPC</sequence>
<dbReference type="InterPro" id="IPR007290">
    <property type="entry name" value="Arv1"/>
</dbReference>
<evidence type="ECO:0000256" key="10">
    <source>
        <dbReference type="RuleBase" id="RU368065"/>
    </source>
</evidence>
<evidence type="ECO:0000256" key="4">
    <source>
        <dbReference type="ARBA" id="ARBA00022692"/>
    </source>
</evidence>
<keyword evidence="4" id="KW-0812">Transmembrane</keyword>
<comment type="subcellular location">
    <subcellularLocation>
        <location evidence="1 10">Endoplasmic reticulum membrane</location>
        <topology evidence="1 10">Multi-pass membrane protein</topology>
    </subcellularLocation>
</comment>
<dbReference type="Proteomes" id="UP000012960">
    <property type="component" value="Unplaced"/>
</dbReference>
<organism evidence="11 12">
    <name type="scientific">Musa acuminata subsp. malaccensis</name>
    <name type="common">Wild banana</name>
    <name type="synonym">Musa malaccensis</name>
    <dbReference type="NCBI Taxonomy" id="214687"/>
    <lineage>
        <taxon>Eukaryota</taxon>
        <taxon>Viridiplantae</taxon>
        <taxon>Streptophyta</taxon>
        <taxon>Embryophyta</taxon>
        <taxon>Tracheophyta</taxon>
        <taxon>Spermatophyta</taxon>
        <taxon>Magnoliopsida</taxon>
        <taxon>Liliopsida</taxon>
        <taxon>Zingiberales</taxon>
        <taxon>Musaceae</taxon>
        <taxon>Musa</taxon>
    </lineage>
</organism>
<evidence type="ECO:0000256" key="7">
    <source>
        <dbReference type="ARBA" id="ARBA00023055"/>
    </source>
</evidence>
<keyword evidence="5 10" id="KW-0256">Endoplasmic reticulum</keyword>
<keyword evidence="6" id="KW-1133">Transmembrane helix</keyword>
<keyword evidence="3 10" id="KW-0813">Transport</keyword>
<dbReference type="GO" id="GO:0005789">
    <property type="term" value="C:endoplasmic reticulum membrane"/>
    <property type="evidence" value="ECO:0007669"/>
    <property type="project" value="UniProtKB-SubCell"/>
</dbReference>
<evidence type="ECO:0000313" key="12">
    <source>
        <dbReference type="Proteomes" id="UP000012960"/>
    </source>
</evidence>
<name>A0A804JQT6_MUSAM</name>
<dbReference type="GO" id="GO:0097036">
    <property type="term" value="P:regulation of plasma membrane sterol distribution"/>
    <property type="evidence" value="ECO:0007669"/>
    <property type="project" value="UniProtKB-UniRule"/>
</dbReference>
<evidence type="ECO:0000313" key="11">
    <source>
        <dbReference type="EnsemblPlants" id="Ma07_p00990.1"/>
    </source>
</evidence>
<evidence type="ECO:0000256" key="6">
    <source>
        <dbReference type="ARBA" id="ARBA00022989"/>
    </source>
</evidence>
<keyword evidence="7 10" id="KW-0445">Lipid transport</keyword>